<organism evidence="1 2">
    <name type="scientific">Strongyloides papillosus</name>
    <name type="common">Intestinal threadworm</name>
    <dbReference type="NCBI Taxonomy" id="174720"/>
    <lineage>
        <taxon>Eukaryota</taxon>
        <taxon>Metazoa</taxon>
        <taxon>Ecdysozoa</taxon>
        <taxon>Nematoda</taxon>
        <taxon>Chromadorea</taxon>
        <taxon>Rhabditida</taxon>
        <taxon>Tylenchina</taxon>
        <taxon>Panagrolaimomorpha</taxon>
        <taxon>Strongyloidoidea</taxon>
        <taxon>Strongyloididae</taxon>
        <taxon>Strongyloides</taxon>
    </lineage>
</organism>
<dbReference type="AlphaFoldDB" id="A0A0N5BA50"/>
<reference evidence="2" key="1">
    <citation type="submission" date="2017-02" db="UniProtKB">
        <authorList>
            <consortium name="WormBaseParasite"/>
        </authorList>
    </citation>
    <scope>IDENTIFICATION</scope>
</reference>
<dbReference type="Proteomes" id="UP000046392">
    <property type="component" value="Unplaced"/>
</dbReference>
<protein>
    <submittedName>
        <fullName evidence="2">MICOS complex subunit MIC13</fullName>
    </submittedName>
</protein>
<sequence length="107" mass="11963">MSLTKFLLKGAVKIGFVGLTIKVIYDSNVFSTNSKETEEKFQKLVTEILPGTLDLKKQVGVSKTNLQEGYNNTVDGVFTAINYLPEASSNFVKTYFNFPISNEKKDK</sequence>
<proteinExistence type="predicted"/>
<accession>A0A0N5BA50</accession>
<dbReference type="WBParaSite" id="SPAL_0000291900.1">
    <property type="protein sequence ID" value="SPAL_0000291900.1"/>
    <property type="gene ID" value="SPAL_0000291900"/>
</dbReference>
<evidence type="ECO:0000313" key="2">
    <source>
        <dbReference type="WBParaSite" id="SPAL_0000291900.1"/>
    </source>
</evidence>
<evidence type="ECO:0000313" key="1">
    <source>
        <dbReference type="Proteomes" id="UP000046392"/>
    </source>
</evidence>
<name>A0A0N5BA50_STREA</name>
<keyword evidence="1" id="KW-1185">Reference proteome</keyword>